<evidence type="ECO:0000313" key="1">
    <source>
        <dbReference type="EMBL" id="TSJ37282.1"/>
    </source>
</evidence>
<sequence length="112" mass="13289">MRKYLQISYYTLTGIKKRIDLGDITYGEWIIYDVQTPRYHVCVFEKDNSNTLIYSLLNKKQETMDSIIKKINRQQGTKLSFGKRPLIEIIKKEESINLNLTPLPEHWVQNIL</sequence>
<protein>
    <submittedName>
        <fullName evidence="1">Uncharacterized protein</fullName>
    </submittedName>
</protein>
<gene>
    <name evidence="1" type="ORF">FO440_21195</name>
</gene>
<name>A0A556MBP2_9SPHI</name>
<organism evidence="1 2">
    <name type="scientific">Mucilaginibacter corticis</name>
    <dbReference type="NCBI Taxonomy" id="2597670"/>
    <lineage>
        <taxon>Bacteria</taxon>
        <taxon>Pseudomonadati</taxon>
        <taxon>Bacteroidota</taxon>
        <taxon>Sphingobacteriia</taxon>
        <taxon>Sphingobacteriales</taxon>
        <taxon>Sphingobacteriaceae</taxon>
        <taxon>Mucilaginibacter</taxon>
    </lineage>
</organism>
<dbReference type="Proteomes" id="UP000318733">
    <property type="component" value="Unassembled WGS sequence"/>
</dbReference>
<evidence type="ECO:0000313" key="2">
    <source>
        <dbReference type="Proteomes" id="UP000318733"/>
    </source>
</evidence>
<comment type="caution">
    <text evidence="1">The sequence shown here is derived from an EMBL/GenBank/DDBJ whole genome shotgun (WGS) entry which is preliminary data.</text>
</comment>
<reference evidence="1 2" key="1">
    <citation type="submission" date="2019-07" db="EMBL/GenBank/DDBJ databases">
        <authorList>
            <person name="Huq M.A."/>
        </authorList>
    </citation>
    <scope>NUCLEOTIDE SEQUENCE [LARGE SCALE GENOMIC DNA]</scope>
    <source>
        <strain evidence="1 2">MAH-19</strain>
    </source>
</reference>
<keyword evidence="2" id="KW-1185">Reference proteome</keyword>
<proteinExistence type="predicted"/>
<accession>A0A556MBP2</accession>
<dbReference type="RefSeq" id="WP_144250317.1">
    <property type="nucleotide sequence ID" value="NZ_VLPK01000005.1"/>
</dbReference>
<dbReference type="EMBL" id="VLPK01000005">
    <property type="protein sequence ID" value="TSJ37282.1"/>
    <property type="molecule type" value="Genomic_DNA"/>
</dbReference>
<dbReference type="AlphaFoldDB" id="A0A556MBP2"/>
<dbReference type="OrthoDB" id="798465at2"/>